<dbReference type="EC" id="2.3.2.15" evidence="1"/>
<keyword evidence="8" id="KW-1185">Reference proteome</keyword>
<dbReference type="Pfam" id="PF05023">
    <property type="entry name" value="Phytochelatin"/>
    <property type="match status" value="1"/>
</dbReference>
<organism evidence="7 8">
    <name type="scientific">Ferriphaselus amnicola</name>
    <dbReference type="NCBI Taxonomy" id="1188319"/>
    <lineage>
        <taxon>Bacteria</taxon>
        <taxon>Pseudomonadati</taxon>
        <taxon>Pseudomonadota</taxon>
        <taxon>Betaproteobacteria</taxon>
        <taxon>Nitrosomonadales</taxon>
        <taxon>Gallionellaceae</taxon>
        <taxon>Ferriphaselus</taxon>
    </lineage>
</organism>
<dbReference type="EMBL" id="AP018738">
    <property type="protein sequence ID" value="BBE50684.1"/>
    <property type="molecule type" value="Genomic_DNA"/>
</dbReference>
<sequence>MKISVPFLFLILLAALPLTVTAAEPEVIYWNSDAGKVLRARIAPDEDYWQLIPWFTNQENQTYCGVASAVMVLNAMPIKKSVDPVNAPHAYFTQSNFFTPEVVKVISPQTVRNQGMTRDEMVKTLLRHGVKATTVAGDSVDESALRTLVQKAMGDDGQFVLVNFLREALGQAGGGHWSVLAAYDAQSDRALILDVSTYMYAPEWVTIRTLSKAIDTLDTTSNKARGLVFVSQ</sequence>
<name>A0A2Z6GB62_9PROT</name>
<reference evidence="7 8" key="1">
    <citation type="submission" date="2018-06" db="EMBL/GenBank/DDBJ databases">
        <title>OYT1 Genome Sequencing.</title>
        <authorList>
            <person name="Kato S."/>
            <person name="Itoh T."/>
            <person name="Ohkuma M."/>
        </authorList>
    </citation>
    <scope>NUCLEOTIDE SEQUENCE [LARGE SCALE GENOMIC DNA]</scope>
    <source>
        <strain evidence="7 8">OYT1</strain>
    </source>
</reference>
<evidence type="ECO:0000259" key="6">
    <source>
        <dbReference type="PROSITE" id="PS51443"/>
    </source>
</evidence>
<feature type="chain" id="PRO_5017444422" description="glutathione gamma-glutamylcysteinyltransferase" evidence="5">
    <location>
        <begin position="23"/>
        <end position="232"/>
    </location>
</feature>
<keyword evidence="4" id="KW-0479">Metal-binding</keyword>
<evidence type="ECO:0000256" key="4">
    <source>
        <dbReference type="ARBA" id="ARBA00022723"/>
    </source>
</evidence>
<dbReference type="PROSITE" id="PS51443">
    <property type="entry name" value="PCS"/>
    <property type="match status" value="1"/>
</dbReference>
<dbReference type="GO" id="GO:0016756">
    <property type="term" value="F:glutathione gamma-glutamylcysteinyltransferase activity"/>
    <property type="evidence" value="ECO:0007669"/>
    <property type="project" value="UniProtKB-EC"/>
</dbReference>
<dbReference type="PANTHER" id="PTHR33447">
    <property type="entry name" value="GLUTATHIONE GAMMA-GLUTAMYLCYSTEINYLTRANSFERASE"/>
    <property type="match status" value="1"/>
</dbReference>
<feature type="signal peptide" evidence="5">
    <location>
        <begin position="1"/>
        <end position="22"/>
    </location>
</feature>
<evidence type="ECO:0000256" key="2">
    <source>
        <dbReference type="ARBA" id="ARBA00022539"/>
    </source>
</evidence>
<protein>
    <recommendedName>
        <fullName evidence="1">glutathione gamma-glutamylcysteinyltransferase</fullName>
        <ecNumber evidence="1">2.3.2.15</ecNumber>
    </recommendedName>
</protein>
<dbReference type="GO" id="GO:0010038">
    <property type="term" value="P:response to metal ion"/>
    <property type="evidence" value="ECO:0007669"/>
    <property type="project" value="InterPro"/>
</dbReference>
<dbReference type="PANTHER" id="PTHR33447:SF20">
    <property type="entry name" value="GLUTATHIONE GAMMA-GLUTAMYLCYSTEINYLTRANSFERASE"/>
    <property type="match status" value="1"/>
</dbReference>
<dbReference type="KEGG" id="fam:OYT1_ch1124"/>
<keyword evidence="2" id="KW-0104">Cadmium</keyword>
<dbReference type="OrthoDB" id="8560621at2"/>
<proteinExistence type="predicted"/>
<dbReference type="InterPro" id="IPR038765">
    <property type="entry name" value="Papain-like_cys_pep_sf"/>
</dbReference>
<gene>
    <name evidence="7" type="ORF">OYT1_ch1124</name>
</gene>
<dbReference type="RefSeq" id="WP_062627672.1">
    <property type="nucleotide sequence ID" value="NZ_AP018738.1"/>
</dbReference>
<dbReference type="GO" id="GO:0046938">
    <property type="term" value="P:phytochelatin biosynthetic process"/>
    <property type="evidence" value="ECO:0007669"/>
    <property type="project" value="InterPro"/>
</dbReference>
<evidence type="ECO:0000256" key="1">
    <source>
        <dbReference type="ARBA" id="ARBA00012468"/>
    </source>
</evidence>
<evidence type="ECO:0000256" key="5">
    <source>
        <dbReference type="SAM" id="SignalP"/>
    </source>
</evidence>
<evidence type="ECO:0000256" key="3">
    <source>
        <dbReference type="ARBA" id="ARBA00022679"/>
    </source>
</evidence>
<dbReference type="InterPro" id="IPR040409">
    <property type="entry name" value="PCS-like"/>
</dbReference>
<evidence type="ECO:0000313" key="7">
    <source>
        <dbReference type="EMBL" id="BBE50684.1"/>
    </source>
</evidence>
<feature type="domain" description="Peptidase C83" evidence="6">
    <location>
        <begin position="12"/>
        <end position="232"/>
    </location>
</feature>
<keyword evidence="3" id="KW-0808">Transferase</keyword>
<dbReference type="Proteomes" id="UP000033070">
    <property type="component" value="Chromosome"/>
</dbReference>
<dbReference type="STRING" id="1188319.OYT1_02573"/>
<accession>A0A2Z6GB62</accession>
<dbReference type="InterPro" id="IPR038156">
    <property type="entry name" value="PCS_N_sf"/>
</dbReference>
<dbReference type="SUPFAM" id="SSF54001">
    <property type="entry name" value="Cysteine proteinases"/>
    <property type="match status" value="1"/>
</dbReference>
<dbReference type="AlphaFoldDB" id="A0A2Z6GB62"/>
<dbReference type="InterPro" id="IPR007719">
    <property type="entry name" value="PCS_N"/>
</dbReference>
<dbReference type="Gene3D" id="3.90.70.30">
    <property type="entry name" value="Phytochelatin synthase, N-terminal domain"/>
    <property type="match status" value="1"/>
</dbReference>
<keyword evidence="5" id="KW-0732">Signal</keyword>
<evidence type="ECO:0000313" key="8">
    <source>
        <dbReference type="Proteomes" id="UP000033070"/>
    </source>
</evidence>
<dbReference type="GO" id="GO:0046872">
    <property type="term" value="F:metal ion binding"/>
    <property type="evidence" value="ECO:0007669"/>
    <property type="project" value="UniProtKB-KW"/>
</dbReference>